<dbReference type="PANTHER" id="PTHR14237">
    <property type="entry name" value="MOLYBDOPTERIN COFACTOR SULFURASE MOSC"/>
    <property type="match status" value="1"/>
</dbReference>
<evidence type="ECO:0000313" key="3">
    <source>
        <dbReference type="Proteomes" id="UP000326924"/>
    </source>
</evidence>
<keyword evidence="3" id="KW-1185">Reference proteome</keyword>
<accession>A0A5J5EYR2</accession>
<protein>
    <submittedName>
        <fullName evidence="2">MOSC domain-containing protein</fullName>
    </submittedName>
</protein>
<dbReference type="GO" id="GO:0030151">
    <property type="term" value="F:molybdenum ion binding"/>
    <property type="evidence" value="ECO:0007669"/>
    <property type="project" value="InterPro"/>
</dbReference>
<dbReference type="AlphaFoldDB" id="A0A5J5EYR2"/>
<proteinExistence type="predicted"/>
<dbReference type="Pfam" id="PF03476">
    <property type="entry name" value="MOSC_N"/>
    <property type="match status" value="1"/>
</dbReference>
<feature type="domain" description="MOSC" evidence="1">
    <location>
        <begin position="165"/>
        <end position="313"/>
    </location>
</feature>
<reference evidence="2 3" key="1">
    <citation type="submission" date="2019-09" db="EMBL/GenBank/DDBJ databases">
        <title>Draft genome of the ectomycorrhizal ascomycete Sphaerosporella brunnea.</title>
        <authorList>
            <consortium name="DOE Joint Genome Institute"/>
            <person name="Benucci G.M."/>
            <person name="Marozzi G."/>
            <person name="Antonielli L."/>
            <person name="Sanchez S."/>
            <person name="Marco P."/>
            <person name="Wang X."/>
            <person name="Falini L.B."/>
            <person name="Barry K."/>
            <person name="Haridas S."/>
            <person name="Lipzen A."/>
            <person name="Labutti K."/>
            <person name="Grigoriev I.V."/>
            <person name="Murat C."/>
            <person name="Martin F."/>
            <person name="Albertini E."/>
            <person name="Donnini D."/>
            <person name="Bonito G."/>
        </authorList>
    </citation>
    <scope>NUCLEOTIDE SEQUENCE [LARGE SCALE GENOMIC DNA]</scope>
    <source>
        <strain evidence="2 3">Sb_GMNB300</strain>
    </source>
</reference>
<organism evidence="2 3">
    <name type="scientific">Sphaerosporella brunnea</name>
    <dbReference type="NCBI Taxonomy" id="1250544"/>
    <lineage>
        <taxon>Eukaryota</taxon>
        <taxon>Fungi</taxon>
        <taxon>Dikarya</taxon>
        <taxon>Ascomycota</taxon>
        <taxon>Pezizomycotina</taxon>
        <taxon>Pezizomycetes</taxon>
        <taxon>Pezizales</taxon>
        <taxon>Pyronemataceae</taxon>
        <taxon>Sphaerosporella</taxon>
    </lineage>
</organism>
<dbReference type="InterPro" id="IPR005303">
    <property type="entry name" value="MOCOS_middle"/>
</dbReference>
<dbReference type="GO" id="GO:0030170">
    <property type="term" value="F:pyridoxal phosphate binding"/>
    <property type="evidence" value="ECO:0007669"/>
    <property type="project" value="InterPro"/>
</dbReference>
<dbReference type="Pfam" id="PF03473">
    <property type="entry name" value="MOSC"/>
    <property type="match status" value="1"/>
</dbReference>
<dbReference type="InParanoid" id="A0A5J5EYR2"/>
<evidence type="ECO:0000259" key="1">
    <source>
        <dbReference type="PROSITE" id="PS51340"/>
    </source>
</evidence>
<evidence type="ECO:0000313" key="2">
    <source>
        <dbReference type="EMBL" id="KAA8907825.1"/>
    </source>
</evidence>
<comment type="caution">
    <text evidence="2">The sequence shown here is derived from an EMBL/GenBank/DDBJ whole genome shotgun (WGS) entry which is preliminary data.</text>
</comment>
<dbReference type="EMBL" id="VXIS01000075">
    <property type="protein sequence ID" value="KAA8907825.1"/>
    <property type="molecule type" value="Genomic_DNA"/>
</dbReference>
<dbReference type="Proteomes" id="UP000326924">
    <property type="component" value="Unassembled WGS sequence"/>
</dbReference>
<dbReference type="InterPro" id="IPR011037">
    <property type="entry name" value="Pyrv_Knase-like_insert_dom_sf"/>
</dbReference>
<dbReference type="SUPFAM" id="SSF50800">
    <property type="entry name" value="PK beta-barrel domain-like"/>
    <property type="match status" value="1"/>
</dbReference>
<dbReference type="PANTHER" id="PTHR14237:SF23">
    <property type="entry name" value="MOSC DOMAIN PROTEIN (AFU_ORTHOLOGUE AFUA_7G05900)"/>
    <property type="match status" value="1"/>
</dbReference>
<dbReference type="OrthoDB" id="17255at2759"/>
<sequence length="323" mass="37021">MPTTTITASTQLQGPKKRWSSYSSNPTCTVDALYIYPLKSCRGISVSNAEFTPTGFKWDRHFTFAESSGDEGGWSFITQRQYPLLARVRTELDPRRAVLTVSWGWGWWGEEFEVPLEPKEEGEMVRVRVWKDFPEAVRVEVELEGLRRWLGVRGRLALCRVGQMREVFRCAPKKEELGWQPVVGFADAYPLHILNIASVRDVNEKIKDEIPHLSVLRFRPNVVFSGPKAFDEDDWKRFEIAGMKFYVACRTVRCKMPNVDDVTGERHRSQPDTAMRAYRCIDGGAKGMACLGMQVVPEVQTGVMRVGDLVEVRERGEHLYIRQ</sequence>
<dbReference type="InterPro" id="IPR005302">
    <property type="entry name" value="MoCF_Sase_C"/>
</dbReference>
<dbReference type="SUPFAM" id="SSF141673">
    <property type="entry name" value="MOSC N-terminal domain-like"/>
    <property type="match status" value="1"/>
</dbReference>
<dbReference type="GO" id="GO:0003824">
    <property type="term" value="F:catalytic activity"/>
    <property type="evidence" value="ECO:0007669"/>
    <property type="project" value="InterPro"/>
</dbReference>
<name>A0A5J5EYR2_9PEZI</name>
<gene>
    <name evidence="2" type="ORF">FN846DRAFT_687807</name>
</gene>
<dbReference type="PROSITE" id="PS51340">
    <property type="entry name" value="MOSC"/>
    <property type="match status" value="1"/>
</dbReference>